<dbReference type="EMBL" id="CACRXK020000160">
    <property type="protein sequence ID" value="CAB3979005.1"/>
    <property type="molecule type" value="Genomic_DNA"/>
</dbReference>
<evidence type="ECO:0000313" key="2">
    <source>
        <dbReference type="EMBL" id="CAB3979005.1"/>
    </source>
</evidence>
<proteinExistence type="predicted"/>
<name>A0A7D9HAW2_PARCT</name>
<accession>A0A7D9HAW2</accession>
<evidence type="ECO:0000256" key="1">
    <source>
        <dbReference type="SAM" id="MobiDB-lite"/>
    </source>
</evidence>
<sequence length="881" mass="102045">LYVSHCPCLKSGTSIICDRTVRLLQMMCRTHLLFTGPKLPICRYADMPICRYADMPICRYADMPICRYDVITTRYADMPICRYGHYQPICRYADMAASIRYDICEKSITPKDECETKTNGETDCNSCNLKEMSHDIGFQQNITDPNTFGHSSPDDNTDQDTAFDDDNGLDSELSEDDSTESTDDEIWPDVSEEILDQDISSNEALPDPIPKRRKVQVVNSILQWLLYFILIWQGVCHLSDNGLAWLLRFLLQFLKVLNIHVTGELLTELIAIFPTSLYMVRQLLDLDRDNFNKYVVCPKCSACYEYNECVRDVDGRHVVKRCSSKHYSRGKIHFCNGKLVKKVTLKNNVIKYYPIYTYCYSSVVNTLKKLLKKPGFPAKCEEWRTRHTESEQLTDMFDGQLRKDFQKYNGIDFLNAPRNYGLMLNFDFFQPMKHRKDYSVGVLYLVLLNLPRAERFKWENVLVVGIIPAMGKEPKNLNPFLKPLVEELKALWKGVRLQSSLSTISLIFRAALLCTSSDIPASRKLCGFKGHSAELGCSRCLKKFPGGFGEKRDYSGFEEENWQKHKNEEHRRQAKKMSRCKTKKEEAKLSRKYGINYYSELLKLEYFDVVRFCSIHPMHNLFLGTAKYIFKHWVRDGILNKKDLETLESRIDRLEVPVDIGRLPKVISSNYGSYTAEQWKNWTLIYSLYALKDVLPEQDFKCWQSCVLACTYLCKPILSNNNIIKQITGKNIISEQLSRTIRKYGTIEIFNQQFGSKLAYRSKRSTGVLADWPRLDGEIDETCNGMSFGMIEFYFSHLLNFSGEFIKYYFACVTWHKSVDDTNFNSVNPLHVASKDDKLPTGASQFLSVQRISRKCAIANEENEHMDKRYILSPLPRHFVS</sequence>
<dbReference type="InterPro" id="IPR004242">
    <property type="entry name" value="Transposase_21"/>
</dbReference>
<comment type="caution">
    <text evidence="2">The sequence shown here is derived from an EMBL/GenBank/DDBJ whole genome shotgun (WGS) entry which is preliminary data.</text>
</comment>
<dbReference type="PANTHER" id="PTHR46579">
    <property type="entry name" value="F5/8 TYPE C DOMAIN-CONTAINING PROTEIN-RELATED"/>
    <property type="match status" value="1"/>
</dbReference>
<feature type="compositionally biased region" description="Acidic residues" evidence="1">
    <location>
        <begin position="155"/>
        <end position="187"/>
    </location>
</feature>
<dbReference type="PANTHER" id="PTHR46579:SF2">
    <property type="entry name" value="C2H2-TYPE DOMAIN-CONTAINING PROTEIN"/>
    <property type="match status" value="1"/>
</dbReference>
<feature type="region of interest" description="Disordered" evidence="1">
    <location>
        <begin position="142"/>
        <end position="187"/>
    </location>
</feature>
<keyword evidence="3" id="KW-1185">Reference proteome</keyword>
<dbReference type="AlphaFoldDB" id="A0A7D9HAW2"/>
<feature type="non-terminal residue" evidence="2">
    <location>
        <position position="1"/>
    </location>
</feature>
<dbReference type="Proteomes" id="UP001152795">
    <property type="component" value="Unassembled WGS sequence"/>
</dbReference>
<evidence type="ECO:0000313" key="3">
    <source>
        <dbReference type="Proteomes" id="UP001152795"/>
    </source>
</evidence>
<dbReference type="Pfam" id="PF02992">
    <property type="entry name" value="Transposase_21"/>
    <property type="match status" value="1"/>
</dbReference>
<gene>
    <name evidence="2" type="ORF">PACLA_8A067931</name>
</gene>
<organism evidence="2 3">
    <name type="scientific">Paramuricea clavata</name>
    <name type="common">Red gorgonian</name>
    <name type="synonym">Violescent sea-whip</name>
    <dbReference type="NCBI Taxonomy" id="317549"/>
    <lineage>
        <taxon>Eukaryota</taxon>
        <taxon>Metazoa</taxon>
        <taxon>Cnidaria</taxon>
        <taxon>Anthozoa</taxon>
        <taxon>Octocorallia</taxon>
        <taxon>Malacalcyonacea</taxon>
        <taxon>Plexauridae</taxon>
        <taxon>Paramuricea</taxon>
    </lineage>
</organism>
<protein>
    <submittedName>
        <fullName evidence="2">Uncharacterized protein</fullName>
    </submittedName>
</protein>
<reference evidence="2" key="1">
    <citation type="submission" date="2020-04" db="EMBL/GenBank/DDBJ databases">
        <authorList>
            <person name="Alioto T."/>
            <person name="Alioto T."/>
            <person name="Gomez Garrido J."/>
        </authorList>
    </citation>
    <scope>NUCLEOTIDE SEQUENCE</scope>
    <source>
        <strain evidence="2">A484AB</strain>
    </source>
</reference>
<dbReference type="OrthoDB" id="5987552at2759"/>